<evidence type="ECO:0000313" key="3">
    <source>
        <dbReference type="Proteomes" id="UP000800092"/>
    </source>
</evidence>
<dbReference type="Pfam" id="PF13508">
    <property type="entry name" value="Acetyltransf_7"/>
    <property type="match status" value="1"/>
</dbReference>
<protein>
    <submittedName>
        <fullName evidence="2">GCN5-related N-acetyltransferase</fullName>
    </submittedName>
</protein>
<reference evidence="2" key="1">
    <citation type="journal article" date="2020" name="Stud. Mycol.">
        <title>101 Dothideomycetes genomes: a test case for predicting lifestyles and emergence of pathogens.</title>
        <authorList>
            <person name="Haridas S."/>
            <person name="Albert R."/>
            <person name="Binder M."/>
            <person name="Bloem J."/>
            <person name="Labutti K."/>
            <person name="Salamov A."/>
            <person name="Andreopoulos B."/>
            <person name="Baker S."/>
            <person name="Barry K."/>
            <person name="Bills G."/>
            <person name="Bluhm B."/>
            <person name="Cannon C."/>
            <person name="Castanera R."/>
            <person name="Culley D."/>
            <person name="Daum C."/>
            <person name="Ezra D."/>
            <person name="Gonzalez J."/>
            <person name="Henrissat B."/>
            <person name="Kuo A."/>
            <person name="Liang C."/>
            <person name="Lipzen A."/>
            <person name="Lutzoni F."/>
            <person name="Magnuson J."/>
            <person name="Mondo S."/>
            <person name="Nolan M."/>
            <person name="Ohm R."/>
            <person name="Pangilinan J."/>
            <person name="Park H.-J."/>
            <person name="Ramirez L."/>
            <person name="Alfaro M."/>
            <person name="Sun H."/>
            <person name="Tritt A."/>
            <person name="Yoshinaga Y."/>
            <person name="Zwiers L.-H."/>
            <person name="Turgeon B."/>
            <person name="Goodwin S."/>
            <person name="Spatafora J."/>
            <person name="Crous P."/>
            <person name="Grigoriev I."/>
        </authorList>
    </citation>
    <scope>NUCLEOTIDE SEQUENCE</scope>
    <source>
        <strain evidence="2">Tuck. ex Michener</strain>
    </source>
</reference>
<dbReference type="Gene3D" id="3.40.630.30">
    <property type="match status" value="1"/>
</dbReference>
<dbReference type="GO" id="GO:0006048">
    <property type="term" value="P:UDP-N-acetylglucosamine biosynthetic process"/>
    <property type="evidence" value="ECO:0007669"/>
    <property type="project" value="UniProtKB-UniPathway"/>
</dbReference>
<accession>A0A6A6HIF3</accession>
<feature type="domain" description="N-acetyltransferase" evidence="1">
    <location>
        <begin position="19"/>
        <end position="156"/>
    </location>
</feature>
<dbReference type="SUPFAM" id="SSF55729">
    <property type="entry name" value="Acyl-CoA N-acyltransferases (Nat)"/>
    <property type="match status" value="1"/>
</dbReference>
<dbReference type="PROSITE" id="PS51186">
    <property type="entry name" value="GNAT"/>
    <property type="match status" value="1"/>
</dbReference>
<proteinExistence type="predicted"/>
<organism evidence="2 3">
    <name type="scientific">Viridothelium virens</name>
    <name type="common">Speckled blister lichen</name>
    <name type="synonym">Trypethelium virens</name>
    <dbReference type="NCBI Taxonomy" id="1048519"/>
    <lineage>
        <taxon>Eukaryota</taxon>
        <taxon>Fungi</taxon>
        <taxon>Dikarya</taxon>
        <taxon>Ascomycota</taxon>
        <taxon>Pezizomycotina</taxon>
        <taxon>Dothideomycetes</taxon>
        <taxon>Dothideomycetes incertae sedis</taxon>
        <taxon>Trypetheliales</taxon>
        <taxon>Trypetheliaceae</taxon>
        <taxon>Viridothelium</taxon>
    </lineage>
</organism>
<dbReference type="GO" id="GO:0016747">
    <property type="term" value="F:acyltransferase activity, transferring groups other than amino-acyl groups"/>
    <property type="evidence" value="ECO:0007669"/>
    <property type="project" value="InterPro"/>
</dbReference>
<dbReference type="CDD" id="cd04301">
    <property type="entry name" value="NAT_SF"/>
    <property type="match status" value="1"/>
</dbReference>
<dbReference type="InterPro" id="IPR000182">
    <property type="entry name" value="GNAT_dom"/>
</dbReference>
<dbReference type="PANTHER" id="PTHR43233:SF1">
    <property type="entry name" value="FAMILY N-ACETYLTRANSFERASE, PUTATIVE (AFU_ORTHOLOGUE AFUA_6G03350)-RELATED"/>
    <property type="match status" value="1"/>
</dbReference>
<dbReference type="InterPro" id="IPR016181">
    <property type="entry name" value="Acyl_CoA_acyltransferase"/>
</dbReference>
<dbReference type="Proteomes" id="UP000800092">
    <property type="component" value="Unassembled WGS sequence"/>
</dbReference>
<gene>
    <name evidence="2" type="ORF">EV356DRAFT_529995</name>
</gene>
<dbReference type="UniPathway" id="UPA00113">
    <property type="reaction ID" value="UER00529"/>
</dbReference>
<dbReference type="OrthoDB" id="2744543at2759"/>
<dbReference type="EMBL" id="ML991779">
    <property type="protein sequence ID" value="KAF2237672.1"/>
    <property type="molecule type" value="Genomic_DNA"/>
</dbReference>
<name>A0A6A6HIF3_VIRVR</name>
<dbReference type="PANTHER" id="PTHR43233">
    <property type="entry name" value="FAMILY N-ACETYLTRANSFERASE, PUTATIVE (AFU_ORTHOLOGUE AFUA_6G03350)-RELATED"/>
    <property type="match status" value="1"/>
</dbReference>
<evidence type="ECO:0000259" key="1">
    <source>
        <dbReference type="PROSITE" id="PS51186"/>
    </source>
</evidence>
<keyword evidence="2" id="KW-0808">Transferase</keyword>
<keyword evidence="3" id="KW-1185">Reference proteome</keyword>
<dbReference type="InterPro" id="IPR053144">
    <property type="entry name" value="Acetyltransferase_Butenolide"/>
</dbReference>
<sequence>MSTNLASHTLPSDLPSLPADYTLLTTVPTPQTYMHLRSVTGMSPRSHAGALVGLPNSLHAAQIQHIPSAAIVGMGRIIGDNGLFYQIVDIGVEPAHQGQGLAKAIMGELMRWIEATGKDGGYVSLIADGEAKRLYKIFGFEETAPASVGMYYRVRK</sequence>
<evidence type="ECO:0000313" key="2">
    <source>
        <dbReference type="EMBL" id="KAF2237672.1"/>
    </source>
</evidence>
<dbReference type="AlphaFoldDB" id="A0A6A6HIF3"/>